<sequence length="65" mass="6919">MLAIVAAVLFGLALLFDLTNTSIGEIGSMTLTYAGLLCVALHLAGVGTAWRGRTGGWSRRRRSRV</sequence>
<name>A0A8J3YR36_9ACTN</name>
<keyword evidence="3" id="KW-1185">Reference proteome</keyword>
<keyword evidence="1" id="KW-1133">Transmembrane helix</keyword>
<proteinExistence type="predicted"/>
<reference evidence="2" key="1">
    <citation type="submission" date="2021-01" db="EMBL/GenBank/DDBJ databases">
        <title>Whole genome shotgun sequence of Virgisporangium aliadipatigenens NBRC 105644.</title>
        <authorList>
            <person name="Komaki H."/>
            <person name="Tamura T."/>
        </authorList>
    </citation>
    <scope>NUCLEOTIDE SEQUENCE</scope>
    <source>
        <strain evidence="2">NBRC 105644</strain>
    </source>
</reference>
<feature type="transmembrane region" description="Helical" evidence="1">
    <location>
        <begin position="31"/>
        <end position="52"/>
    </location>
</feature>
<dbReference type="EMBL" id="BOPF01000023">
    <property type="protein sequence ID" value="GIJ48937.1"/>
    <property type="molecule type" value="Genomic_DNA"/>
</dbReference>
<keyword evidence="1" id="KW-0812">Transmembrane</keyword>
<gene>
    <name evidence="2" type="ORF">Val02_58230</name>
</gene>
<keyword evidence="1" id="KW-0472">Membrane</keyword>
<dbReference type="AlphaFoldDB" id="A0A8J3YR36"/>
<dbReference type="RefSeq" id="WP_203902402.1">
    <property type="nucleotide sequence ID" value="NZ_BOPF01000023.1"/>
</dbReference>
<accession>A0A8J3YR36</accession>
<evidence type="ECO:0000313" key="3">
    <source>
        <dbReference type="Proteomes" id="UP000619260"/>
    </source>
</evidence>
<evidence type="ECO:0000313" key="2">
    <source>
        <dbReference type="EMBL" id="GIJ48937.1"/>
    </source>
</evidence>
<comment type="caution">
    <text evidence="2">The sequence shown here is derived from an EMBL/GenBank/DDBJ whole genome shotgun (WGS) entry which is preliminary data.</text>
</comment>
<dbReference type="Proteomes" id="UP000619260">
    <property type="component" value="Unassembled WGS sequence"/>
</dbReference>
<organism evidence="2 3">
    <name type="scientific">Virgisporangium aliadipatigenens</name>
    <dbReference type="NCBI Taxonomy" id="741659"/>
    <lineage>
        <taxon>Bacteria</taxon>
        <taxon>Bacillati</taxon>
        <taxon>Actinomycetota</taxon>
        <taxon>Actinomycetes</taxon>
        <taxon>Micromonosporales</taxon>
        <taxon>Micromonosporaceae</taxon>
        <taxon>Virgisporangium</taxon>
    </lineage>
</organism>
<protein>
    <submittedName>
        <fullName evidence="2">Uncharacterized protein</fullName>
    </submittedName>
</protein>
<evidence type="ECO:0000256" key="1">
    <source>
        <dbReference type="SAM" id="Phobius"/>
    </source>
</evidence>